<evidence type="ECO:0000313" key="3">
    <source>
        <dbReference type="Proteomes" id="UP000183843"/>
    </source>
</evidence>
<gene>
    <name evidence="2" type="ORF">SAMN05216587_101648</name>
</gene>
<dbReference type="RefSeq" id="WP_074812776.1">
    <property type="nucleotide sequence ID" value="NZ_FOJX01000001.1"/>
</dbReference>
<name>A0A1I0VJE8_SELRU</name>
<evidence type="ECO:0000313" key="2">
    <source>
        <dbReference type="EMBL" id="SFA76143.1"/>
    </source>
</evidence>
<evidence type="ECO:0000256" key="1">
    <source>
        <dbReference type="SAM" id="Phobius"/>
    </source>
</evidence>
<sequence length="112" mass="12229">MEPVISPWIIYWVCVAGAVRDVAMIALIISLITTLVVGIGSFLEGDELLKKIAHISLLVGCVSAVFVIFIPSKDTLLAMLAMQYITPDNIQMVQGNVVEFIRQIIEAVQNGK</sequence>
<feature type="transmembrane region" description="Helical" evidence="1">
    <location>
        <begin position="55"/>
        <end position="72"/>
    </location>
</feature>
<dbReference type="EMBL" id="FOJX01000001">
    <property type="protein sequence ID" value="SFA76143.1"/>
    <property type="molecule type" value="Genomic_DNA"/>
</dbReference>
<dbReference type="AlphaFoldDB" id="A0A1I0VJE8"/>
<keyword evidence="1" id="KW-0812">Transmembrane</keyword>
<dbReference type="Proteomes" id="UP000183843">
    <property type="component" value="Unassembled WGS sequence"/>
</dbReference>
<proteinExistence type="predicted"/>
<feature type="transmembrane region" description="Helical" evidence="1">
    <location>
        <begin position="22"/>
        <end position="43"/>
    </location>
</feature>
<keyword evidence="1" id="KW-1133">Transmembrane helix</keyword>
<keyword evidence="1" id="KW-0472">Membrane</keyword>
<reference evidence="2 3" key="1">
    <citation type="submission" date="2016-10" db="EMBL/GenBank/DDBJ databases">
        <authorList>
            <person name="de Groot N.N."/>
        </authorList>
    </citation>
    <scope>NUCLEOTIDE SEQUENCE [LARGE SCALE GENOMIC DNA]</scope>
    <source>
        <strain evidence="2 3">L14</strain>
    </source>
</reference>
<organism evidence="2 3">
    <name type="scientific">Selenomonas ruminantium</name>
    <dbReference type="NCBI Taxonomy" id="971"/>
    <lineage>
        <taxon>Bacteria</taxon>
        <taxon>Bacillati</taxon>
        <taxon>Bacillota</taxon>
        <taxon>Negativicutes</taxon>
        <taxon>Selenomonadales</taxon>
        <taxon>Selenomonadaceae</taxon>
        <taxon>Selenomonas</taxon>
    </lineage>
</organism>
<accession>A0A1I0VJE8</accession>
<protein>
    <submittedName>
        <fullName evidence="2">Uncharacterized protein</fullName>
    </submittedName>
</protein>